<dbReference type="InterPro" id="IPR013120">
    <property type="entry name" value="FAR_NAD-bd"/>
</dbReference>
<proteinExistence type="predicted"/>
<evidence type="ECO:0000256" key="1">
    <source>
        <dbReference type="ARBA" id="ARBA00022450"/>
    </source>
</evidence>
<feature type="domain" description="AMP-dependent synthetase/ligase" evidence="4">
    <location>
        <begin position="61"/>
        <end position="358"/>
    </location>
</feature>
<dbReference type="Pfam" id="PF00550">
    <property type="entry name" value="PP-binding"/>
    <property type="match status" value="1"/>
</dbReference>
<dbReference type="Pfam" id="PF23562">
    <property type="entry name" value="AMP-binding_C_3"/>
    <property type="match status" value="1"/>
</dbReference>
<dbReference type="PROSITE" id="PS00455">
    <property type="entry name" value="AMP_BINDING"/>
    <property type="match status" value="1"/>
</dbReference>
<dbReference type="InterPro" id="IPR006162">
    <property type="entry name" value="Ppantetheine_attach_site"/>
</dbReference>
<dbReference type="InterPro" id="IPR009081">
    <property type="entry name" value="PP-bd_ACP"/>
</dbReference>
<dbReference type="PROSITE" id="PS00012">
    <property type="entry name" value="PHOSPHOPANTETHEINE"/>
    <property type="match status" value="1"/>
</dbReference>
<keyword evidence="8" id="KW-1185">Reference proteome</keyword>
<evidence type="ECO:0008006" key="9">
    <source>
        <dbReference type="Google" id="ProtNLM"/>
    </source>
</evidence>
<dbReference type="InterPro" id="IPR000873">
    <property type="entry name" value="AMP-dep_synth/lig_dom"/>
</dbReference>
<reference evidence="7 8" key="1">
    <citation type="submission" date="2024-09" db="EMBL/GenBank/DDBJ databases">
        <title>Rethinking Asexuality: The Enigmatic Case of Functional Sexual Genes in Lepraria (Stereocaulaceae).</title>
        <authorList>
            <person name="Doellman M."/>
            <person name="Sun Y."/>
            <person name="Barcenas-Pena A."/>
            <person name="Lumbsch H.T."/>
            <person name="Grewe F."/>
        </authorList>
    </citation>
    <scope>NUCLEOTIDE SEQUENCE [LARGE SCALE GENOMIC DNA]</scope>
    <source>
        <strain evidence="7 8">Grewe 0041</strain>
    </source>
</reference>
<dbReference type="Pfam" id="PF00501">
    <property type="entry name" value="AMP-binding"/>
    <property type="match status" value="1"/>
</dbReference>
<feature type="domain" description="Carrier" evidence="5">
    <location>
        <begin position="570"/>
        <end position="632"/>
    </location>
</feature>
<dbReference type="InterPro" id="IPR051414">
    <property type="entry name" value="Adenylate-forming_Reductase"/>
</dbReference>
<dbReference type="Gene3D" id="3.40.50.720">
    <property type="entry name" value="NAD(P)-binding Rossmann-like Domain"/>
    <property type="match status" value="1"/>
</dbReference>
<evidence type="ECO:0000259" key="6">
    <source>
        <dbReference type="Pfam" id="PF07993"/>
    </source>
</evidence>
<evidence type="ECO:0000256" key="3">
    <source>
        <dbReference type="SAM" id="MobiDB-lite"/>
    </source>
</evidence>
<dbReference type="SUPFAM" id="SSF56801">
    <property type="entry name" value="Acetyl-CoA synthetase-like"/>
    <property type="match status" value="1"/>
</dbReference>
<evidence type="ECO:0000313" key="8">
    <source>
        <dbReference type="Proteomes" id="UP001590951"/>
    </source>
</evidence>
<keyword evidence="1" id="KW-0596">Phosphopantetheine</keyword>
<dbReference type="PANTHER" id="PTHR43439">
    <property type="entry name" value="PHENYLACETATE-COENZYME A LIGASE"/>
    <property type="match status" value="1"/>
</dbReference>
<name>A0ABR4BGI9_9LECA</name>
<dbReference type="InterPro" id="IPR020845">
    <property type="entry name" value="AMP-binding_CS"/>
</dbReference>
<dbReference type="Pfam" id="PF07993">
    <property type="entry name" value="NAD_binding_4"/>
    <property type="match status" value="1"/>
</dbReference>
<dbReference type="EMBL" id="JBHFEH010000013">
    <property type="protein sequence ID" value="KAL2055043.1"/>
    <property type="molecule type" value="Genomic_DNA"/>
</dbReference>
<dbReference type="Proteomes" id="UP001590951">
    <property type="component" value="Unassembled WGS sequence"/>
</dbReference>
<dbReference type="InterPro" id="IPR036736">
    <property type="entry name" value="ACP-like_sf"/>
</dbReference>
<sequence length="1070" mass="117406">MVPAAPPSLAGVSPSEKGKELENSPVDFSSFHLLHDVFRHRASDPIQKPLLAFPKAPHGAADFEYFTGKDLDRFTDKAAWYYARAELATTESRNAALLGPTNLDWVVSVFGLSRAGFTILTISPRLSYQAMAKLIEETECKSLIYIPSAQLLPVVDQVKAATTVRTIATISRSEYDRVESSCPMFVREVDVMEEKKRCAAIVHSSGSTGLPKPMYITHARYTIPYEIGPGDRDFVTLPLFHSFAFQVSPARMYQRKTVFFLNSNLPVTCEGLTSGIREAKPGTLCAVPYVLKLLSEQENGIEALKSCEQVLFTGSQCPDDLGDCLVERGVNLATFMGSTECGYIGASLGRPREDKAWNYIRVPPPLMKHIWPKPINKAAFEFVYLKEYTTRIVTNSDDPPDSFHSKDIFTPHASIPGACKYLGRLDDRVTLINGEKVLPLPIEGRIRQAALVKEAVVFGIERSIPGLLLFRAEAAKTLSDEAFISSVWPEVEVTNHLAEGFSQIGRDMIVPMPAGIEIPTTDKGSVIRAQVYKMFEREIDMSYALLENRSEGTMKLDIPDLEKYLMKLGREVVGPQLSDLHDDLFTLGMNSLQAIQIRGSIVRDLDLGGNGKKLSQNIVFEQGNLGNLAKHLDNVRLSHEFVREKPITIIRDLISKFSVVGKSRPSASDAPRKHVIVLTGATGGLGAHLLVQILEQHNVEKVYCLVRGKRPSSRLQEALKSRHLIISNQAKLSVLMSDLSRPKLGLEDSTYSTLLSELTHIIHCAWPVNFQLTLSAFEPSIQGLQNLLQSSLDVSSSSPARFLFCSSISTALGTPSPARILEAPVKDLQQVSVTGYAQSKLVSERIVQAAVEEAGADATILRIGQVVGDTKWGVWNDSEALPLIIRSAMTMGVLPQLDMACSWLPVDTVAASVLQIAGLDTGAVSSTNRLHETGSRLVYNIVSPHTFSWTSDLLPALSSAGLSFRPVSPETWMHQLRQLSFTQSGSGDSDIKINEAAADPTLNPAIKLVDFFEESFLADGEEGEGGTGVVFETEMAEKMASALREAPLVLKSGLLGKMVGIWLEKWKVRV</sequence>
<evidence type="ECO:0000259" key="5">
    <source>
        <dbReference type="Pfam" id="PF00550"/>
    </source>
</evidence>
<dbReference type="SUPFAM" id="SSF51735">
    <property type="entry name" value="NAD(P)-binding Rossmann-fold domains"/>
    <property type="match status" value="1"/>
</dbReference>
<dbReference type="Gene3D" id="1.10.1200.10">
    <property type="entry name" value="ACP-like"/>
    <property type="match status" value="1"/>
</dbReference>
<dbReference type="Gene3D" id="3.40.50.12780">
    <property type="entry name" value="N-terminal domain of ligase-like"/>
    <property type="match status" value="1"/>
</dbReference>
<feature type="region of interest" description="Disordered" evidence="3">
    <location>
        <begin position="1"/>
        <end position="21"/>
    </location>
</feature>
<evidence type="ECO:0000313" key="7">
    <source>
        <dbReference type="EMBL" id="KAL2055043.1"/>
    </source>
</evidence>
<gene>
    <name evidence="7" type="ORF">ABVK25_004865</name>
</gene>
<keyword evidence="2" id="KW-0597">Phosphoprotein</keyword>
<comment type="caution">
    <text evidence="7">The sequence shown here is derived from an EMBL/GenBank/DDBJ whole genome shotgun (WGS) entry which is preliminary data.</text>
</comment>
<dbReference type="InterPro" id="IPR036291">
    <property type="entry name" value="NAD(P)-bd_dom_sf"/>
</dbReference>
<dbReference type="InterPro" id="IPR042099">
    <property type="entry name" value="ANL_N_sf"/>
</dbReference>
<dbReference type="PANTHER" id="PTHR43439:SF2">
    <property type="entry name" value="ENZYME, PUTATIVE (JCVI)-RELATED"/>
    <property type="match status" value="1"/>
</dbReference>
<feature type="domain" description="Thioester reductase (TE)" evidence="6">
    <location>
        <begin position="678"/>
        <end position="912"/>
    </location>
</feature>
<organism evidence="7 8">
    <name type="scientific">Lepraria finkii</name>
    <dbReference type="NCBI Taxonomy" id="1340010"/>
    <lineage>
        <taxon>Eukaryota</taxon>
        <taxon>Fungi</taxon>
        <taxon>Dikarya</taxon>
        <taxon>Ascomycota</taxon>
        <taxon>Pezizomycotina</taxon>
        <taxon>Lecanoromycetes</taxon>
        <taxon>OSLEUM clade</taxon>
        <taxon>Lecanoromycetidae</taxon>
        <taxon>Lecanorales</taxon>
        <taxon>Lecanorineae</taxon>
        <taxon>Stereocaulaceae</taxon>
        <taxon>Lepraria</taxon>
    </lineage>
</organism>
<evidence type="ECO:0000256" key="2">
    <source>
        <dbReference type="ARBA" id="ARBA00022553"/>
    </source>
</evidence>
<protein>
    <recommendedName>
        <fullName evidence="9">Carrier domain-containing protein</fullName>
    </recommendedName>
</protein>
<evidence type="ECO:0000259" key="4">
    <source>
        <dbReference type="Pfam" id="PF00501"/>
    </source>
</evidence>
<accession>A0ABR4BGI9</accession>
<dbReference type="SUPFAM" id="SSF47336">
    <property type="entry name" value="ACP-like"/>
    <property type="match status" value="1"/>
</dbReference>